<dbReference type="PANTHER" id="PTHR44366:SF1">
    <property type="entry name" value="UDP-N-ACETYLGLUCOSAMINE--PEPTIDE N-ACETYLGLUCOSAMINYLTRANSFERASE 110 KDA SUBUNIT"/>
    <property type="match status" value="1"/>
</dbReference>
<evidence type="ECO:0000259" key="9">
    <source>
        <dbReference type="Pfam" id="PF13844"/>
    </source>
</evidence>
<dbReference type="Pfam" id="PF13432">
    <property type="entry name" value="TPR_16"/>
    <property type="match status" value="2"/>
</dbReference>
<dbReference type="SMART" id="SM00028">
    <property type="entry name" value="TPR"/>
    <property type="match status" value="7"/>
</dbReference>
<dbReference type="PATRIC" id="fig|576611.7.peg.120"/>
<evidence type="ECO:0000256" key="6">
    <source>
        <dbReference type="ARBA" id="ARBA00022737"/>
    </source>
</evidence>
<protein>
    <recommendedName>
        <fullName evidence="3">protein O-GlcNAc transferase</fullName>
        <ecNumber evidence="3">2.4.1.255</ecNumber>
    </recommendedName>
</protein>
<dbReference type="PROSITE" id="PS50293">
    <property type="entry name" value="TPR_REGION"/>
    <property type="match status" value="1"/>
</dbReference>
<dbReference type="InterPro" id="IPR011990">
    <property type="entry name" value="TPR-like_helical_dom_sf"/>
</dbReference>
<keyword evidence="6" id="KW-0677">Repeat</keyword>
<dbReference type="STRING" id="1835254.CL55_00001200"/>
<comment type="similarity">
    <text evidence="2">Belongs to the glycosyltransferase 41 family. O-GlcNAc transferase subfamily.</text>
</comment>
<dbReference type="EMBL" id="CP007501">
    <property type="protein sequence ID" value="AKD24453.1"/>
    <property type="molecule type" value="Genomic_DNA"/>
</dbReference>
<dbReference type="PROSITE" id="PS50005">
    <property type="entry name" value="TPR"/>
    <property type="match status" value="2"/>
</dbReference>
<comment type="pathway">
    <text evidence="1">Protein modification; protein glycosylation.</text>
</comment>
<evidence type="ECO:0000256" key="2">
    <source>
        <dbReference type="ARBA" id="ARBA00005386"/>
    </source>
</evidence>
<proteinExistence type="inferred from homology"/>
<evidence type="ECO:0000256" key="1">
    <source>
        <dbReference type="ARBA" id="ARBA00004922"/>
    </source>
</evidence>
<dbReference type="Gene3D" id="3.40.50.2000">
    <property type="entry name" value="Glycogen Phosphorylase B"/>
    <property type="match status" value="1"/>
</dbReference>
<dbReference type="Gene3D" id="1.25.40.10">
    <property type="entry name" value="Tetratricopeptide repeat domain"/>
    <property type="match status" value="3"/>
</dbReference>
<feature type="domain" description="O-GlcNAc transferase C-terminal" evidence="9">
    <location>
        <begin position="318"/>
        <end position="478"/>
    </location>
</feature>
<dbReference type="AlphaFoldDB" id="A0A0E3V0B5"/>
<evidence type="ECO:0000256" key="5">
    <source>
        <dbReference type="ARBA" id="ARBA00022679"/>
    </source>
</evidence>
<dbReference type="Pfam" id="PF13181">
    <property type="entry name" value="TPR_8"/>
    <property type="match status" value="1"/>
</dbReference>
<dbReference type="Gene3D" id="3.40.50.11380">
    <property type="match status" value="1"/>
</dbReference>
<keyword evidence="11" id="KW-1185">Reference proteome</keyword>
<evidence type="ECO:0000313" key="11">
    <source>
        <dbReference type="Proteomes" id="UP000061135"/>
    </source>
</evidence>
<reference evidence="10 11" key="1">
    <citation type="submission" date="2014-03" db="EMBL/GenBank/DDBJ databases">
        <title>Genome of Polynucleobacter strain MWH-MoK4.</title>
        <authorList>
            <person name="Hahn M.W."/>
        </authorList>
    </citation>
    <scope>NUCLEOTIDE SEQUENCE [LARGE SCALE GENOMIC DNA]</scope>
    <source>
        <strain evidence="10 11">MWH-MoK4</strain>
    </source>
</reference>
<accession>A0A0E3V0B5</accession>
<dbReference type="HOGENOM" id="CLU_001721_5_2_4"/>
<dbReference type="GO" id="GO:0097363">
    <property type="term" value="F:protein O-acetylglucosaminyltransferase activity"/>
    <property type="evidence" value="ECO:0007669"/>
    <property type="project" value="UniProtKB-EC"/>
</dbReference>
<evidence type="ECO:0000256" key="3">
    <source>
        <dbReference type="ARBA" id="ARBA00011970"/>
    </source>
</evidence>
<feature type="domain" description="O-GlcNAc transferase C-terminal" evidence="9">
    <location>
        <begin position="482"/>
        <end position="669"/>
    </location>
</feature>
<keyword evidence="4" id="KW-0328">Glycosyltransferase</keyword>
<dbReference type="EC" id="2.4.1.255" evidence="3"/>
<dbReference type="Proteomes" id="UP000061135">
    <property type="component" value="Chromosome"/>
</dbReference>
<organism evidence="10 11">
    <name type="scientific">Polynucleobacter duraquae</name>
    <dbReference type="NCBI Taxonomy" id="1835254"/>
    <lineage>
        <taxon>Bacteria</taxon>
        <taxon>Pseudomonadati</taxon>
        <taxon>Pseudomonadota</taxon>
        <taxon>Betaproteobacteria</taxon>
        <taxon>Burkholderiales</taxon>
        <taxon>Burkholderiaceae</taxon>
        <taxon>Polynucleobacter</taxon>
    </lineage>
</organism>
<evidence type="ECO:0000256" key="8">
    <source>
        <dbReference type="PROSITE-ProRule" id="PRU00339"/>
    </source>
</evidence>
<dbReference type="KEGG" id="pdq:CL55_00001200"/>
<dbReference type="Pfam" id="PF13844">
    <property type="entry name" value="Glyco_transf_41"/>
    <property type="match status" value="2"/>
</dbReference>
<keyword evidence="5 10" id="KW-0808">Transferase</keyword>
<dbReference type="InterPro" id="IPR037919">
    <property type="entry name" value="OGT"/>
</dbReference>
<dbReference type="Pfam" id="PF13424">
    <property type="entry name" value="TPR_12"/>
    <property type="match status" value="1"/>
</dbReference>
<feature type="repeat" description="TPR" evidence="8">
    <location>
        <begin position="176"/>
        <end position="209"/>
    </location>
</feature>
<dbReference type="InterPro" id="IPR029489">
    <property type="entry name" value="OGT/SEC/SPY_C"/>
</dbReference>
<dbReference type="RefSeq" id="WP_052728687.1">
    <property type="nucleotide sequence ID" value="NZ_CP007501.1"/>
</dbReference>
<name>A0A0E3V0B5_9BURK</name>
<dbReference type="PANTHER" id="PTHR44366">
    <property type="entry name" value="UDP-N-ACETYLGLUCOSAMINE--PEPTIDE N-ACETYLGLUCOSAMINYLTRANSFERASE 110 KDA SUBUNIT"/>
    <property type="match status" value="1"/>
</dbReference>
<dbReference type="OrthoDB" id="101857at2"/>
<gene>
    <name evidence="10" type="ORF">CL55_00001200</name>
</gene>
<evidence type="ECO:0000313" key="10">
    <source>
        <dbReference type="EMBL" id="AKD24453.1"/>
    </source>
</evidence>
<dbReference type="SUPFAM" id="SSF48452">
    <property type="entry name" value="TPR-like"/>
    <property type="match status" value="1"/>
</dbReference>
<keyword evidence="7 8" id="KW-0802">TPR repeat</keyword>
<evidence type="ECO:0000256" key="4">
    <source>
        <dbReference type="ARBA" id="ARBA00022676"/>
    </source>
</evidence>
<sequence length="692" mass="78087">MSSLEIAALFVLADQYFAAGQYGAARNIYSEAAQKMPDEARAIEGMAYCAANLGDDETAFTLLKQAVDAVGISAQGLYFLASFYLEKHCYDKAITCLQKSIQIAGEYFEALHDLGAAYASLGDASSAFIAYKKTLAYKNHSLDIYLNLGDLAMTLQRVEEAKQYYFNASTIDQSSAYAWSGYGAALAKLGEYEDALRALNRAIEHNPDLLDVWMHRGDIFNLLKRHDLALESYEKAEKIFPDMPFILGKILHQKMLACDWSGYEELIGKIQLGISQGKNVAEPFGFQAISESEEELKACAKLFADFYFEQKDSMAILGQNNKIKIGYVCGEFRNQATSILMAGVYESQNKDEFEIYAFDNGLDDGSFLRKRIEVAFDHMIDIRGLPDQEVAQKIANLKIDILVNLNGYFGESRQAIFAYRPAPIQVNYLGFPGTLGSKYIDYLIADDRVIPPDSYQYYYEKIVSLPNCYQANDDKRVISQKIFTRADFGLPQNAFVYCCFNNNYKITPQIFKIWMNILSNTSNTVLWLLKDNDLAAKNLLAHAEHHGVAKDRIFFADRRVPEEHLARHQHADLFLDTFPYNAHTTASDALWSGLPILTYVGNTFPGRVTSSLLSGLGVRELIADSQEEYRDMAISFANNPLDLRSIRKKIESKKFTCTLFDTGQFTKKLESAFRFMHSRCVANLPPEHFKVQ</sequence>
<feature type="repeat" description="TPR" evidence="8">
    <location>
        <begin position="210"/>
        <end position="243"/>
    </location>
</feature>
<dbReference type="GO" id="GO:0006493">
    <property type="term" value="P:protein O-linked glycosylation"/>
    <property type="evidence" value="ECO:0007669"/>
    <property type="project" value="InterPro"/>
</dbReference>
<dbReference type="InterPro" id="IPR019734">
    <property type="entry name" value="TPR_rpt"/>
</dbReference>
<evidence type="ECO:0000256" key="7">
    <source>
        <dbReference type="ARBA" id="ARBA00022803"/>
    </source>
</evidence>